<organism evidence="1 2">
    <name type="scientific">Kangiella spongicola</name>
    <dbReference type="NCBI Taxonomy" id="796379"/>
    <lineage>
        <taxon>Bacteria</taxon>
        <taxon>Pseudomonadati</taxon>
        <taxon>Pseudomonadota</taxon>
        <taxon>Gammaproteobacteria</taxon>
        <taxon>Kangiellales</taxon>
        <taxon>Kangiellaceae</taxon>
        <taxon>Kangiella</taxon>
    </lineage>
</organism>
<name>A0A318D388_9GAMM</name>
<dbReference type="Proteomes" id="UP000247689">
    <property type="component" value="Unassembled WGS sequence"/>
</dbReference>
<sequence>MITPNKMFYLDSTVTLGYFKHSFEFMQFPDKSSPLIDSSLINNLPIKKAPKRLWFYELGHCRTFAD</sequence>
<evidence type="ECO:0000313" key="1">
    <source>
        <dbReference type="EMBL" id="PXF63756.1"/>
    </source>
</evidence>
<accession>A0A318D388</accession>
<evidence type="ECO:0000313" key="2">
    <source>
        <dbReference type="Proteomes" id="UP000247689"/>
    </source>
</evidence>
<proteinExistence type="predicted"/>
<comment type="caution">
    <text evidence="1">The sequence shown here is derived from an EMBL/GenBank/DDBJ whole genome shotgun (WGS) entry which is preliminary data.</text>
</comment>
<dbReference type="AlphaFoldDB" id="A0A318D388"/>
<keyword evidence="2" id="KW-1185">Reference proteome</keyword>
<reference evidence="1 2" key="1">
    <citation type="submission" date="2018-05" db="EMBL/GenBank/DDBJ databases">
        <title>Kangiella spongicola genome sequence.</title>
        <authorList>
            <person name="Maclea K.S."/>
            <person name="Goen A.E."/>
            <person name="Kelley C."/>
            <person name="Underriner A."/>
            <person name="Silverwood T."/>
            <person name="Trachtenberg A.M."/>
        </authorList>
    </citation>
    <scope>NUCLEOTIDE SEQUENCE [LARGE SCALE GENOMIC DNA]</scope>
    <source>
        <strain evidence="1 2">ATCC BAA-2076</strain>
    </source>
</reference>
<dbReference type="EMBL" id="QICH01000001">
    <property type="protein sequence ID" value="PXF63756.1"/>
    <property type="molecule type" value="Genomic_DNA"/>
</dbReference>
<gene>
    <name evidence="1" type="ORF">DL796_01000</name>
</gene>
<protein>
    <submittedName>
        <fullName evidence="1">Uncharacterized protein</fullName>
    </submittedName>
</protein>